<dbReference type="RefSeq" id="WP_249914855.1">
    <property type="nucleotide sequence ID" value="NZ_JAMGBB010000001.1"/>
</dbReference>
<evidence type="ECO:0000313" key="2">
    <source>
        <dbReference type="EMBL" id="MCL6740424.1"/>
    </source>
</evidence>
<evidence type="ECO:0000256" key="1">
    <source>
        <dbReference type="SAM" id="Phobius"/>
    </source>
</evidence>
<feature type="transmembrane region" description="Helical" evidence="1">
    <location>
        <begin position="70"/>
        <end position="92"/>
    </location>
</feature>
<protein>
    <submittedName>
        <fullName evidence="2">Uncharacterized protein</fullName>
    </submittedName>
</protein>
<feature type="transmembrane region" description="Helical" evidence="1">
    <location>
        <begin position="112"/>
        <end position="131"/>
    </location>
</feature>
<feature type="transmembrane region" description="Helical" evidence="1">
    <location>
        <begin position="143"/>
        <end position="161"/>
    </location>
</feature>
<dbReference type="Proteomes" id="UP001165383">
    <property type="component" value="Unassembled WGS sequence"/>
</dbReference>
<evidence type="ECO:0000313" key="3">
    <source>
        <dbReference type="Proteomes" id="UP001165383"/>
    </source>
</evidence>
<accession>A0ABT0S7P6</accession>
<feature type="transmembrane region" description="Helical" evidence="1">
    <location>
        <begin position="168"/>
        <end position="186"/>
    </location>
</feature>
<keyword evidence="1" id="KW-0812">Transmembrane</keyword>
<keyword evidence="1" id="KW-1133">Transmembrane helix</keyword>
<gene>
    <name evidence="2" type="ORF">LZ518_04675</name>
</gene>
<organism evidence="2 3">
    <name type="scientific">Sphingomonas brevis</name>
    <dbReference type="NCBI Taxonomy" id="2908206"/>
    <lineage>
        <taxon>Bacteria</taxon>
        <taxon>Pseudomonadati</taxon>
        <taxon>Pseudomonadota</taxon>
        <taxon>Alphaproteobacteria</taxon>
        <taxon>Sphingomonadales</taxon>
        <taxon>Sphingomonadaceae</taxon>
        <taxon>Sphingomonas</taxon>
    </lineage>
</organism>
<dbReference type="EMBL" id="JAMGBB010000001">
    <property type="protein sequence ID" value="MCL6740424.1"/>
    <property type="molecule type" value="Genomic_DNA"/>
</dbReference>
<comment type="caution">
    <text evidence="2">The sequence shown here is derived from an EMBL/GenBank/DDBJ whole genome shotgun (WGS) entry which is preliminary data.</text>
</comment>
<feature type="transmembrane region" description="Helical" evidence="1">
    <location>
        <begin position="6"/>
        <end position="26"/>
    </location>
</feature>
<keyword evidence="3" id="KW-1185">Reference proteome</keyword>
<keyword evidence="1" id="KW-0472">Membrane</keyword>
<sequence>MTPFELFFSLFGLILGLAVAVLISGLSDILRERSPIPIGWLTPMLALFLLLDLSTMWVNAYNSLGKIQIAFAPFFGGTLIAGLYFFAANMVFPKNFDQWPSLDEYYFRRSRYVLGGVLLANLGVELMGLAIDHDFQDFIRSFYHSEMTALWWVTLLTLLVVRHRRVQYIGLTIELLTALYALVMFWRPI</sequence>
<proteinExistence type="predicted"/>
<reference evidence="2" key="1">
    <citation type="submission" date="2022-05" db="EMBL/GenBank/DDBJ databases">
        <authorList>
            <person name="Jo J.-H."/>
            <person name="Im W.-T."/>
        </authorList>
    </citation>
    <scope>NUCLEOTIDE SEQUENCE</scope>
    <source>
        <strain evidence="2">RB56-2</strain>
    </source>
</reference>
<name>A0ABT0S7P6_9SPHN</name>
<feature type="transmembrane region" description="Helical" evidence="1">
    <location>
        <begin position="38"/>
        <end position="58"/>
    </location>
</feature>